<evidence type="ECO:0000313" key="3">
    <source>
        <dbReference type="EMBL" id="PVD19380.1"/>
    </source>
</evidence>
<dbReference type="PANTHER" id="PTHR46825:SF15">
    <property type="entry name" value="BETA-LACTAMASE-RELATED DOMAIN-CONTAINING PROTEIN"/>
    <property type="match status" value="1"/>
</dbReference>
<dbReference type="OrthoDB" id="5946976at2759"/>
<keyword evidence="1" id="KW-0732">Signal</keyword>
<feature type="chain" id="PRO_5015663489" description="Beta-lactamase-related domain-containing protein" evidence="1">
    <location>
        <begin position="24"/>
        <end position="581"/>
    </location>
</feature>
<dbReference type="Gene3D" id="2.40.128.600">
    <property type="match status" value="1"/>
</dbReference>
<dbReference type="InterPro" id="IPR012338">
    <property type="entry name" value="Beta-lactam/transpept-like"/>
</dbReference>
<dbReference type="OMA" id="YRDPWYG"/>
<dbReference type="InterPro" id="IPR001466">
    <property type="entry name" value="Beta-lactam-related"/>
</dbReference>
<reference evidence="3 4" key="1">
    <citation type="submission" date="2018-04" db="EMBL/GenBank/DDBJ databases">
        <title>The genome of golden apple snail Pomacea canaliculata provides insight into stress tolerance and invasive adaptation.</title>
        <authorList>
            <person name="Liu C."/>
            <person name="Liu B."/>
            <person name="Ren Y."/>
            <person name="Zhang Y."/>
            <person name="Wang H."/>
            <person name="Li S."/>
            <person name="Jiang F."/>
            <person name="Yin L."/>
            <person name="Zhang G."/>
            <person name="Qian W."/>
            <person name="Fan W."/>
        </authorList>
    </citation>
    <scope>NUCLEOTIDE SEQUENCE [LARGE SCALE GENOMIC DNA]</scope>
    <source>
        <strain evidence="3">SZHN2017</strain>
        <tissue evidence="3">Muscle</tissue>
    </source>
</reference>
<evidence type="ECO:0000256" key="1">
    <source>
        <dbReference type="SAM" id="SignalP"/>
    </source>
</evidence>
<organism evidence="3 4">
    <name type="scientific">Pomacea canaliculata</name>
    <name type="common">Golden apple snail</name>
    <dbReference type="NCBI Taxonomy" id="400727"/>
    <lineage>
        <taxon>Eukaryota</taxon>
        <taxon>Metazoa</taxon>
        <taxon>Spiralia</taxon>
        <taxon>Lophotrochozoa</taxon>
        <taxon>Mollusca</taxon>
        <taxon>Gastropoda</taxon>
        <taxon>Caenogastropoda</taxon>
        <taxon>Architaenioglossa</taxon>
        <taxon>Ampullarioidea</taxon>
        <taxon>Ampullariidae</taxon>
        <taxon>Pomacea</taxon>
    </lineage>
</organism>
<feature type="signal peptide" evidence="1">
    <location>
        <begin position="1"/>
        <end position="23"/>
    </location>
</feature>
<feature type="domain" description="Beta-lactamase-related" evidence="2">
    <location>
        <begin position="48"/>
        <end position="369"/>
    </location>
</feature>
<dbReference type="AlphaFoldDB" id="A0A2T7NDX8"/>
<proteinExistence type="predicted"/>
<accession>A0A2T7NDX8</accession>
<protein>
    <recommendedName>
        <fullName evidence="2">Beta-lactamase-related domain-containing protein</fullName>
    </recommendedName>
</protein>
<dbReference type="Proteomes" id="UP000245119">
    <property type="component" value="Linkage Group LG13"/>
</dbReference>
<dbReference type="Pfam" id="PF00144">
    <property type="entry name" value="Beta-lactamase"/>
    <property type="match status" value="1"/>
</dbReference>
<sequence>MDLTKVSVLQVLVLVPTLVIVSSQDDSMQAISDIIAASHADCRRELNPGMAIAIVKGGRTLLSRGFGVTSLHGNIPVTSSTRFNVASLTKALTAALLLKVMEESGRYNISTPVREIMGRYFRFADDLRTQHATAEDVLSHKMAVPANNKIRFDSTLSRRTLPGRLRFLNSLDTFRSTYMYSNLMYGLASRMTEVIAGERWEDLAERYFFRPLDMHRSTFVTQLDLSELNTAKPYQNYFGVLKPISSELLRQYGELVGSGGLVSTADDMAQWMNFFLTGGFSARGQRVMSEESLRELQKPRTAMPMVLFSQPDFPVTASFDIYGMGWWLGYYRGFPVLGHSGASYGYRAFVVLVPSLKAGIFVVMTGDDTGYLYRGPLISLLLDHVMGVTPWVNASVLCSFPQPWQPSRNQPTVPPYDTSRALAHNLTAYVGTYVNPGYGRLDIRLRHNGKAHGARLGRSPRRVQLELVYGYGTWDLIPMAPHATSPSRQTADADPSDLLEYFYGKGSNVTQFIDTSPIIVHPPPTGSAVIVRITVPGFETRIPPVFWRYEATSGGISWRGRDRTVLVYIMFWMLLCCGLRR</sequence>
<dbReference type="Gene3D" id="3.40.710.10">
    <property type="entry name" value="DD-peptidase/beta-lactamase superfamily"/>
    <property type="match status" value="1"/>
</dbReference>
<dbReference type="EMBL" id="PZQS01000013">
    <property type="protein sequence ID" value="PVD19380.1"/>
    <property type="molecule type" value="Genomic_DNA"/>
</dbReference>
<dbReference type="InterPro" id="IPR050491">
    <property type="entry name" value="AmpC-like"/>
</dbReference>
<dbReference type="SUPFAM" id="SSF56601">
    <property type="entry name" value="beta-lactamase/transpeptidase-like"/>
    <property type="match status" value="1"/>
</dbReference>
<evidence type="ECO:0000313" key="4">
    <source>
        <dbReference type="Proteomes" id="UP000245119"/>
    </source>
</evidence>
<name>A0A2T7NDX8_POMCA</name>
<keyword evidence="4" id="KW-1185">Reference proteome</keyword>
<dbReference type="PANTHER" id="PTHR46825">
    <property type="entry name" value="D-ALANYL-D-ALANINE-CARBOXYPEPTIDASE/ENDOPEPTIDASE AMPH"/>
    <property type="match status" value="1"/>
</dbReference>
<comment type="caution">
    <text evidence="3">The sequence shown here is derived from an EMBL/GenBank/DDBJ whole genome shotgun (WGS) entry which is preliminary data.</text>
</comment>
<evidence type="ECO:0000259" key="2">
    <source>
        <dbReference type="Pfam" id="PF00144"/>
    </source>
</evidence>
<gene>
    <name evidence="3" type="ORF">C0Q70_19868</name>
</gene>